<sequence length="158" mass="16861">MSHSTISPARRALGPAHGAVPAGTTVFDDAPAVANLDPDLLAALRRAAAAAAGEGVVFLVNGGWRSPAYQEELLSEAVAEHGSPEAAARWVSTPETSAHVAGRAIDLGRDARAWLAVHGGAYGLHRVYRNEPWHFELWPWPGPPPLYADPSHDPRTRR</sequence>
<dbReference type="EMBL" id="JBHSYS010000001">
    <property type="protein sequence ID" value="MFC6955728.1"/>
    <property type="molecule type" value="Genomic_DNA"/>
</dbReference>
<keyword evidence="2" id="KW-0645">Protease</keyword>
<gene>
    <name evidence="2" type="ORF">ACFQS3_00825</name>
</gene>
<dbReference type="GO" id="GO:0004180">
    <property type="term" value="F:carboxypeptidase activity"/>
    <property type="evidence" value="ECO:0007669"/>
    <property type="project" value="UniProtKB-KW"/>
</dbReference>
<comment type="caution">
    <text evidence="2">The sequence shown here is derived from an EMBL/GenBank/DDBJ whole genome shotgun (WGS) entry which is preliminary data.</text>
</comment>
<evidence type="ECO:0000313" key="3">
    <source>
        <dbReference type="Proteomes" id="UP001596470"/>
    </source>
</evidence>
<keyword evidence="2" id="KW-0378">Hydrolase</keyword>
<organism evidence="2 3">
    <name type="scientific">Glycomyces mayteni</name>
    <dbReference type="NCBI Taxonomy" id="543887"/>
    <lineage>
        <taxon>Bacteria</taxon>
        <taxon>Bacillati</taxon>
        <taxon>Actinomycetota</taxon>
        <taxon>Actinomycetes</taxon>
        <taxon>Glycomycetales</taxon>
        <taxon>Glycomycetaceae</taxon>
        <taxon>Glycomyces</taxon>
    </lineage>
</organism>
<accession>A0ABW2D2R1</accession>
<proteinExistence type="predicted"/>
<dbReference type="Pfam" id="PF02557">
    <property type="entry name" value="VanY"/>
    <property type="match status" value="1"/>
</dbReference>
<feature type="domain" description="D-alanyl-D-alanine carboxypeptidase-like core" evidence="1">
    <location>
        <begin position="35"/>
        <end position="111"/>
    </location>
</feature>
<dbReference type="InterPro" id="IPR009045">
    <property type="entry name" value="Zn_M74/Hedgehog-like"/>
</dbReference>
<dbReference type="InterPro" id="IPR003709">
    <property type="entry name" value="VanY-like_core_dom"/>
</dbReference>
<name>A0ABW2D2R1_9ACTN</name>
<evidence type="ECO:0000313" key="2">
    <source>
        <dbReference type="EMBL" id="MFC6955728.1"/>
    </source>
</evidence>
<evidence type="ECO:0000259" key="1">
    <source>
        <dbReference type="Pfam" id="PF02557"/>
    </source>
</evidence>
<dbReference type="RefSeq" id="WP_382352494.1">
    <property type="nucleotide sequence ID" value="NZ_JBHMBP010000004.1"/>
</dbReference>
<reference evidence="3" key="1">
    <citation type="journal article" date="2019" name="Int. J. Syst. Evol. Microbiol.">
        <title>The Global Catalogue of Microorganisms (GCM) 10K type strain sequencing project: providing services to taxonomists for standard genome sequencing and annotation.</title>
        <authorList>
            <consortium name="The Broad Institute Genomics Platform"/>
            <consortium name="The Broad Institute Genome Sequencing Center for Infectious Disease"/>
            <person name="Wu L."/>
            <person name="Ma J."/>
        </authorList>
    </citation>
    <scope>NUCLEOTIDE SEQUENCE [LARGE SCALE GENOMIC DNA]</scope>
    <source>
        <strain evidence="3">KACC 12634</strain>
    </source>
</reference>
<keyword evidence="2" id="KW-0121">Carboxypeptidase</keyword>
<protein>
    <submittedName>
        <fullName evidence="2">D-alanyl-D-alanine carboxypeptidase family protein</fullName>
    </submittedName>
</protein>
<dbReference type="SUPFAM" id="SSF55166">
    <property type="entry name" value="Hedgehog/DD-peptidase"/>
    <property type="match status" value="1"/>
</dbReference>
<dbReference type="Proteomes" id="UP001596470">
    <property type="component" value="Unassembled WGS sequence"/>
</dbReference>
<keyword evidence="3" id="KW-1185">Reference proteome</keyword>
<dbReference type="Gene3D" id="3.30.1380.10">
    <property type="match status" value="1"/>
</dbReference>